<accession>A0A371GPB2</accession>
<name>A0A371GPB2_MUCPR</name>
<evidence type="ECO:0000313" key="4">
    <source>
        <dbReference type="Proteomes" id="UP000257109"/>
    </source>
</evidence>
<reference evidence="3" key="1">
    <citation type="submission" date="2018-05" db="EMBL/GenBank/DDBJ databases">
        <title>Draft genome of Mucuna pruriens seed.</title>
        <authorList>
            <person name="Nnadi N.E."/>
            <person name="Vos R."/>
            <person name="Hasami M.H."/>
            <person name="Devisetty U.K."/>
            <person name="Aguiy J.C."/>
        </authorList>
    </citation>
    <scope>NUCLEOTIDE SEQUENCE [LARGE SCALE GENOMIC DNA]</scope>
    <source>
        <strain evidence="3">JCA_2017</strain>
    </source>
</reference>
<dbReference type="Pfam" id="PF24924">
    <property type="entry name" value="DUF7745"/>
    <property type="match status" value="1"/>
</dbReference>
<evidence type="ECO:0000313" key="3">
    <source>
        <dbReference type="EMBL" id="RDX92398.1"/>
    </source>
</evidence>
<proteinExistence type="predicted"/>
<gene>
    <name evidence="3" type="ORF">CR513_25485</name>
</gene>
<dbReference type="InterPro" id="IPR056647">
    <property type="entry name" value="DUF7745"/>
</dbReference>
<feature type="non-terminal residue" evidence="3">
    <location>
        <position position="1"/>
    </location>
</feature>
<evidence type="ECO:0000256" key="1">
    <source>
        <dbReference type="SAM" id="MobiDB-lite"/>
    </source>
</evidence>
<dbReference type="Proteomes" id="UP000257109">
    <property type="component" value="Unassembled WGS sequence"/>
</dbReference>
<comment type="caution">
    <text evidence="3">The sequence shown here is derived from an EMBL/GenBank/DDBJ whole genome shotgun (WGS) entry which is preliminary data.</text>
</comment>
<evidence type="ECO:0000259" key="2">
    <source>
        <dbReference type="Pfam" id="PF24924"/>
    </source>
</evidence>
<dbReference type="EMBL" id="QJKJ01004875">
    <property type="protein sequence ID" value="RDX92398.1"/>
    <property type="molecule type" value="Genomic_DNA"/>
</dbReference>
<dbReference type="AlphaFoldDB" id="A0A371GPB2"/>
<feature type="region of interest" description="Disordered" evidence="1">
    <location>
        <begin position="297"/>
        <end position="372"/>
    </location>
</feature>
<protein>
    <recommendedName>
        <fullName evidence="2">DUF7745 domain-containing protein</fullName>
    </recommendedName>
</protein>
<dbReference type="PANTHER" id="PTHR48154">
    <property type="entry name" value="PROTEIN, PUTATIVE-RELATED"/>
    <property type="match status" value="1"/>
</dbReference>
<feature type="compositionally biased region" description="Basic and acidic residues" evidence="1">
    <location>
        <begin position="333"/>
        <end position="347"/>
    </location>
</feature>
<feature type="domain" description="DUF7745" evidence="2">
    <location>
        <begin position="20"/>
        <end position="270"/>
    </location>
</feature>
<dbReference type="PANTHER" id="PTHR48154:SF1">
    <property type="entry name" value="PROTEIN, PUTATIVE-RELATED"/>
    <property type="match status" value="1"/>
</dbReference>
<organism evidence="3 4">
    <name type="scientific">Mucuna pruriens</name>
    <name type="common">Velvet bean</name>
    <name type="synonym">Dolichos pruriens</name>
    <dbReference type="NCBI Taxonomy" id="157652"/>
    <lineage>
        <taxon>Eukaryota</taxon>
        <taxon>Viridiplantae</taxon>
        <taxon>Streptophyta</taxon>
        <taxon>Embryophyta</taxon>
        <taxon>Tracheophyta</taxon>
        <taxon>Spermatophyta</taxon>
        <taxon>Magnoliopsida</taxon>
        <taxon>eudicotyledons</taxon>
        <taxon>Gunneridae</taxon>
        <taxon>Pentapetalae</taxon>
        <taxon>rosids</taxon>
        <taxon>fabids</taxon>
        <taxon>Fabales</taxon>
        <taxon>Fabaceae</taxon>
        <taxon>Papilionoideae</taxon>
        <taxon>50 kb inversion clade</taxon>
        <taxon>NPAAA clade</taxon>
        <taxon>indigoferoid/millettioid clade</taxon>
        <taxon>Phaseoleae</taxon>
        <taxon>Mucuna</taxon>
    </lineage>
</organism>
<sequence length="372" mass="42762">MSVFWGSPWRNPHITSIRGSGSIAKLLRVTGLEMVKEKRNRNGLEGIHKSYLEERLHRLRKDGDWPVVMDVYGLLVYGTVMFPHGDDFVDVATVDVYLAKRDKGENPTIALLANTYYTLNHCCEQKRGNLRCCTHLLYLWLTAHLFHSKHKTICSIEDFKWDLWTRQLDQASERTVCLYPMWNEREEMIVSCGGFPNEAINYNPELTSRQAEYPMIKVPLEEAMIPFVIHGPEAHSGEPHQKIKHAWKNIRTKSCRASPSYRDWLRDRAKQDEEARAYEVQETLRVKELEENLAQKEVEQRTKAKNRQLLEGSKPRNMLQKSQAQLGDSGKGATKEGSTKLQDEGSRAIRAIPPSPRKGKPAGRRADQNQAL</sequence>
<keyword evidence="4" id="KW-1185">Reference proteome</keyword>